<dbReference type="AlphaFoldDB" id="A0A1H0JMX7"/>
<comment type="similarity">
    <text evidence="1">Belongs to the class-IV pyridoxal-phosphate-dependent aminotransferase family.</text>
</comment>
<proteinExistence type="inferred from homology"/>
<dbReference type="SUPFAM" id="SSF56752">
    <property type="entry name" value="D-aminoacid aminotransferase-like PLP-dependent enzymes"/>
    <property type="match status" value="1"/>
</dbReference>
<dbReference type="InterPro" id="IPR036038">
    <property type="entry name" value="Aminotransferase-like"/>
</dbReference>
<dbReference type="EMBL" id="LT629710">
    <property type="protein sequence ID" value="SDO45147.1"/>
    <property type="molecule type" value="Genomic_DNA"/>
</dbReference>
<sequence>MVVGLLDGRVRSGAEPLLRPDDAGAMRGEGVFETILVQGGQPRDLPEHLARLAKSATMLDFQGPPDADWLHGVHAVLGAFPGGDLVLRLVSTRGPAGAPPTCYVTGTPVPDEVLRQRVQGVAVLLLDRGFAGSDAAAAPWMLTSAKTLSYAVNMAALRHARSMGADDVIFVGRDGAVMEAPTATVVVVRDRTLVTPPLDGILDGITVVRLIRAAQDAGWATAYERLTPDDLSAADGVFLVSSVRLVAPVTSIDEVPRPGAERAGELLDLLDAPPR</sequence>
<dbReference type="PANTHER" id="PTHR42743">
    <property type="entry name" value="AMINO-ACID AMINOTRANSFERASE"/>
    <property type="match status" value="1"/>
</dbReference>
<dbReference type="GO" id="GO:0016829">
    <property type="term" value="F:lyase activity"/>
    <property type="evidence" value="ECO:0007669"/>
    <property type="project" value="UniProtKB-KW"/>
</dbReference>
<dbReference type="Gene3D" id="3.20.10.10">
    <property type="entry name" value="D-amino Acid Aminotransferase, subunit A, domain 2"/>
    <property type="match status" value="1"/>
</dbReference>
<dbReference type="PANTHER" id="PTHR42743:SF11">
    <property type="entry name" value="AMINODEOXYCHORISMATE LYASE"/>
    <property type="match status" value="1"/>
</dbReference>
<protein>
    <submittedName>
        <fullName evidence="2">4-amino-4-deoxychorismate lyase</fullName>
    </submittedName>
</protein>
<keyword evidence="3" id="KW-1185">Reference proteome</keyword>
<keyword evidence="2" id="KW-0456">Lyase</keyword>
<accession>A0A1H0JMX7</accession>
<evidence type="ECO:0000313" key="3">
    <source>
        <dbReference type="Proteomes" id="UP000198741"/>
    </source>
</evidence>
<organism evidence="2 3">
    <name type="scientific">Nakamurella panacisegetis</name>
    <dbReference type="NCBI Taxonomy" id="1090615"/>
    <lineage>
        <taxon>Bacteria</taxon>
        <taxon>Bacillati</taxon>
        <taxon>Actinomycetota</taxon>
        <taxon>Actinomycetes</taxon>
        <taxon>Nakamurellales</taxon>
        <taxon>Nakamurellaceae</taxon>
        <taxon>Nakamurella</taxon>
    </lineage>
</organism>
<dbReference type="Proteomes" id="UP000198741">
    <property type="component" value="Chromosome I"/>
</dbReference>
<dbReference type="InterPro" id="IPR043132">
    <property type="entry name" value="BCAT-like_C"/>
</dbReference>
<dbReference type="Pfam" id="PF01063">
    <property type="entry name" value="Aminotran_4"/>
    <property type="match status" value="1"/>
</dbReference>
<dbReference type="GO" id="GO:0046394">
    <property type="term" value="P:carboxylic acid biosynthetic process"/>
    <property type="evidence" value="ECO:0007669"/>
    <property type="project" value="UniProtKB-ARBA"/>
</dbReference>
<dbReference type="InterPro" id="IPR050571">
    <property type="entry name" value="Class-IV_PLP-Dep_Aminotrnsfr"/>
</dbReference>
<dbReference type="InterPro" id="IPR043131">
    <property type="entry name" value="BCAT-like_N"/>
</dbReference>
<evidence type="ECO:0000313" key="2">
    <source>
        <dbReference type="EMBL" id="SDO45147.1"/>
    </source>
</evidence>
<dbReference type="STRING" id="1090615.SAMN04515671_0976"/>
<name>A0A1H0JMX7_9ACTN</name>
<dbReference type="GO" id="GO:0005829">
    <property type="term" value="C:cytosol"/>
    <property type="evidence" value="ECO:0007669"/>
    <property type="project" value="TreeGrafter"/>
</dbReference>
<reference evidence="2 3" key="1">
    <citation type="submission" date="2016-10" db="EMBL/GenBank/DDBJ databases">
        <authorList>
            <person name="de Groot N.N."/>
        </authorList>
    </citation>
    <scope>NUCLEOTIDE SEQUENCE [LARGE SCALE GENOMIC DNA]</scope>
    <source>
        <strain evidence="3">P4-7,KCTC 19426,CECT 7604</strain>
    </source>
</reference>
<evidence type="ECO:0000256" key="1">
    <source>
        <dbReference type="ARBA" id="ARBA00009320"/>
    </source>
</evidence>
<gene>
    <name evidence="2" type="ORF">SAMN04515671_0976</name>
</gene>
<dbReference type="InterPro" id="IPR001544">
    <property type="entry name" value="Aminotrans_IV"/>
</dbReference>
<dbReference type="Gene3D" id="3.30.470.10">
    <property type="match status" value="1"/>
</dbReference>